<accession>A0A0G4F1Z9</accession>
<dbReference type="InterPro" id="IPR039730">
    <property type="entry name" value="Jlp2/Ccd25"/>
</dbReference>
<dbReference type="PANTHER" id="PTHR13049:SF2">
    <property type="entry name" value="COILED-COIL DOMAIN-CONTAINING PROTEIN 25"/>
    <property type="match status" value="1"/>
</dbReference>
<dbReference type="OMA" id="YHDEKAV"/>
<organism evidence="4 5">
    <name type="scientific">Vitrella brassicaformis (strain CCMP3155)</name>
    <dbReference type="NCBI Taxonomy" id="1169540"/>
    <lineage>
        <taxon>Eukaryota</taxon>
        <taxon>Sar</taxon>
        <taxon>Alveolata</taxon>
        <taxon>Colpodellida</taxon>
        <taxon>Vitrellaceae</taxon>
        <taxon>Vitrella</taxon>
    </lineage>
</organism>
<protein>
    <recommendedName>
        <fullName evidence="3">NFACT RNA-binding domain-containing protein</fullName>
    </recommendedName>
</protein>
<keyword evidence="5" id="KW-1185">Reference proteome</keyword>
<gene>
    <name evidence="4" type="ORF">Vbra_14234</name>
</gene>
<feature type="compositionally biased region" description="Basic and acidic residues" evidence="2">
    <location>
        <begin position="133"/>
        <end position="173"/>
    </location>
</feature>
<feature type="domain" description="NFACT RNA-binding" evidence="3">
    <location>
        <begin position="1"/>
        <end position="101"/>
    </location>
</feature>
<dbReference type="AlphaFoldDB" id="A0A0G4F1Z9"/>
<dbReference type="EMBL" id="CDMY01000357">
    <property type="protein sequence ID" value="CEM05374.1"/>
    <property type="molecule type" value="Genomic_DNA"/>
</dbReference>
<dbReference type="PANTHER" id="PTHR13049">
    <property type="entry name" value="DUF814-RELATED"/>
    <property type="match status" value="1"/>
</dbReference>
<dbReference type="STRING" id="1169540.A0A0G4F1Z9"/>
<evidence type="ECO:0000259" key="3">
    <source>
        <dbReference type="Pfam" id="PF05670"/>
    </source>
</evidence>
<evidence type="ECO:0000256" key="2">
    <source>
        <dbReference type="SAM" id="MobiDB-lite"/>
    </source>
</evidence>
<evidence type="ECO:0000256" key="1">
    <source>
        <dbReference type="ARBA" id="ARBA00008998"/>
    </source>
</evidence>
<dbReference type="InterPro" id="IPR008532">
    <property type="entry name" value="NFACT_RNA-bd"/>
</dbReference>
<name>A0A0G4F1Z9_VITBC</name>
<evidence type="ECO:0000313" key="5">
    <source>
        <dbReference type="Proteomes" id="UP000041254"/>
    </source>
</evidence>
<dbReference type="Proteomes" id="UP000041254">
    <property type="component" value="Unassembled WGS sequence"/>
</dbReference>
<reference evidence="4 5" key="1">
    <citation type="submission" date="2014-11" db="EMBL/GenBank/DDBJ databases">
        <authorList>
            <person name="Zhu J."/>
            <person name="Qi W."/>
            <person name="Song R."/>
        </authorList>
    </citation>
    <scope>NUCLEOTIDE SEQUENCE [LARGE SCALE GENOMIC DNA]</scope>
</reference>
<dbReference type="PhylomeDB" id="A0A0G4F1Z9"/>
<dbReference type="VEuPathDB" id="CryptoDB:Vbra_14234"/>
<comment type="similarity">
    <text evidence="1">Belongs to the CCDC25 family.</text>
</comment>
<proteinExistence type="inferred from homology"/>
<evidence type="ECO:0000313" key="4">
    <source>
        <dbReference type="EMBL" id="CEM05374.1"/>
    </source>
</evidence>
<dbReference type="OrthoDB" id="200398at2759"/>
<feature type="region of interest" description="Disordered" evidence="2">
    <location>
        <begin position="133"/>
        <end position="195"/>
    </location>
</feature>
<sequence length="206" mass="24097">MGRDKFENENLIEYGFPEDIWFHVDNLSSAHVYLRPPRPWDDPSFSIEAIPPDVLSDMCQLTKANSIEGSKQSSVDIVYTPWGNLRKDQNTMDTGTVGFQDMKLVFKKKDVKRDKDILKRIEKTKKESFPDFAKEKEARDVEERHQKKKVLREQKQEQKEEQKRKEEERKLKSYDSLFASTDQTETNELKGGGTIEECKAAEEDFL</sequence>
<dbReference type="Pfam" id="PF05670">
    <property type="entry name" value="NFACT-R_1"/>
    <property type="match status" value="1"/>
</dbReference>
<dbReference type="InParanoid" id="A0A0G4F1Z9"/>